<evidence type="ECO:0000313" key="3">
    <source>
        <dbReference type="EMBL" id="KAH7538120.1"/>
    </source>
</evidence>
<dbReference type="PANTHER" id="PTHR31852">
    <property type="entry name" value="LATE EMBRYOGENESIS ABUNDANT (LEA) HYDROXYPROLINE-RICH GLYCOPROTEIN FAMILY"/>
    <property type="match status" value="1"/>
</dbReference>
<comment type="caution">
    <text evidence="3">The sequence shown here is derived from an EMBL/GenBank/DDBJ whole genome shotgun (WGS) entry which is preliminary data.</text>
</comment>
<name>A0A978VRE5_ZIZJJ</name>
<protein>
    <recommendedName>
        <fullName evidence="5">Late embryogenesis abundant protein At1g64065-like</fullName>
    </recommendedName>
</protein>
<keyword evidence="2" id="KW-1133">Transmembrane helix</keyword>
<evidence type="ECO:0000256" key="2">
    <source>
        <dbReference type="SAM" id="Phobius"/>
    </source>
</evidence>
<evidence type="ECO:0008006" key="5">
    <source>
        <dbReference type="Google" id="ProtNLM"/>
    </source>
</evidence>
<sequence length="238" mass="26549">MADQDSSSRPSAPILAINQSKRDEESAETVQLRKLKTRKRMKRLAYVSVFMVVLIVIILIISLTLLRADSPKFRINSITIQDLIINNSDSESPSVNMRLGAGIAVKNTNFWEFKFEDRSSNIISFVYEDNLVGNITLVGKGKAKARSTKKMNVTGNVSAIANSELEGDIESGSLSMKSEGKLRGKVHLLGFIKMKRTAQMNCTMTIHLEDKVWNENDTKDKKIKHGQSMPSCIFALPL</sequence>
<feature type="region of interest" description="Disordered" evidence="1">
    <location>
        <begin position="1"/>
        <end position="22"/>
    </location>
</feature>
<keyword evidence="2" id="KW-0472">Membrane</keyword>
<proteinExistence type="predicted"/>
<keyword evidence="2" id="KW-0812">Transmembrane</keyword>
<feature type="transmembrane region" description="Helical" evidence="2">
    <location>
        <begin position="44"/>
        <end position="66"/>
    </location>
</feature>
<evidence type="ECO:0000256" key="1">
    <source>
        <dbReference type="SAM" id="MobiDB-lite"/>
    </source>
</evidence>
<organism evidence="3 4">
    <name type="scientific">Ziziphus jujuba var. spinosa</name>
    <dbReference type="NCBI Taxonomy" id="714518"/>
    <lineage>
        <taxon>Eukaryota</taxon>
        <taxon>Viridiplantae</taxon>
        <taxon>Streptophyta</taxon>
        <taxon>Embryophyta</taxon>
        <taxon>Tracheophyta</taxon>
        <taxon>Spermatophyta</taxon>
        <taxon>Magnoliopsida</taxon>
        <taxon>eudicotyledons</taxon>
        <taxon>Gunneridae</taxon>
        <taxon>Pentapetalae</taxon>
        <taxon>rosids</taxon>
        <taxon>fabids</taxon>
        <taxon>Rosales</taxon>
        <taxon>Rhamnaceae</taxon>
        <taxon>Paliureae</taxon>
        <taxon>Ziziphus</taxon>
    </lineage>
</organism>
<reference evidence="3" key="1">
    <citation type="journal article" date="2021" name="Front. Plant Sci.">
        <title>Chromosome-Scale Genome Assembly for Chinese Sour Jujube and Insights Into Its Genome Evolution and Domestication Signature.</title>
        <authorList>
            <person name="Shen L.-Y."/>
            <person name="Luo H."/>
            <person name="Wang X.-L."/>
            <person name="Wang X.-M."/>
            <person name="Qiu X.-J."/>
            <person name="Liu H."/>
            <person name="Zhou S.-S."/>
            <person name="Jia K.-H."/>
            <person name="Nie S."/>
            <person name="Bao Y.-T."/>
            <person name="Zhang R.-G."/>
            <person name="Yun Q.-Z."/>
            <person name="Chai Y.-H."/>
            <person name="Lu J.-Y."/>
            <person name="Li Y."/>
            <person name="Zhao S.-W."/>
            <person name="Mao J.-F."/>
            <person name="Jia S.-G."/>
            <person name="Mao Y.-M."/>
        </authorList>
    </citation>
    <scope>NUCLEOTIDE SEQUENCE</scope>
    <source>
        <strain evidence="3">AT0</strain>
        <tissue evidence="3">Leaf</tissue>
    </source>
</reference>
<accession>A0A978VRE5</accession>
<dbReference type="InterPro" id="IPR055301">
    <property type="entry name" value="Lea14-like_2"/>
</dbReference>
<gene>
    <name evidence="3" type="ORF">FEM48_Zijuj03G0165400</name>
</gene>
<dbReference type="EMBL" id="JAEACU010000003">
    <property type="protein sequence ID" value="KAH7538120.1"/>
    <property type="molecule type" value="Genomic_DNA"/>
</dbReference>
<evidence type="ECO:0000313" key="4">
    <source>
        <dbReference type="Proteomes" id="UP000813462"/>
    </source>
</evidence>
<feature type="compositionally biased region" description="Polar residues" evidence="1">
    <location>
        <begin position="1"/>
        <end position="10"/>
    </location>
</feature>
<dbReference type="Proteomes" id="UP000813462">
    <property type="component" value="Unassembled WGS sequence"/>
</dbReference>
<dbReference type="AlphaFoldDB" id="A0A978VRE5"/>